<dbReference type="InterPro" id="IPR041437">
    <property type="entry name" value="GH115_C"/>
</dbReference>
<dbReference type="Pfam" id="PF15979">
    <property type="entry name" value="Glyco_hydro_115"/>
    <property type="match status" value="1"/>
</dbReference>
<sequence>MMFADDNYGNVVQVLDPDADHPAGAGLYYHADCHPWTWKWINNINLVKPFKADKIWVVNVGDLKNHELPLDHFLSLGYDFDRWGKRNGVKDYLRHWAARGIGEAVADEVAELMSECGFLSGLRHVEFDPDNFSLINFDEADRIQSRWDNLVKKAEKLVLLHAEALANAQRMYIDVARNRLASRQALVSTNFFARRAEYAFMEDQRIADTYHSLLRGNIMDQPHLNTQSDQWPYSMRNTLPPVSLVNPFVPSRPGNLNNAPAQPGGEMHRSRPARAALLYLCRLLRTRVGITSPVVLQVDPNHGEVIADGSADVKTVFTVDWTKVPSPAPKSGMALIAAGDGTNVTVTIPIHVPTVSKEFKGFVEGDGYVAMEAAHFRSNHSVDGYAFEEIETYGHTLSAGVSIYLGTTLNFLSGKKLAFGIQFDDEPPQRVLPVPDSVQLEHSGSLPVDWPEVVASEIRRVDFKMDLGSQPGAHKVIIQA</sequence>
<comment type="caution">
    <text evidence="2">The sequence shown here is derived from an EMBL/GenBank/DDBJ whole genome shotgun (WGS) entry which is preliminary data.</text>
</comment>
<dbReference type="AlphaFoldDB" id="A0A427XPN8"/>
<dbReference type="PANTHER" id="PTHR37842">
    <property type="match status" value="1"/>
</dbReference>
<dbReference type="PANTHER" id="PTHR37842:SF2">
    <property type="entry name" value="GYLCOSYL HYDROLASE 115 C-TERMINAL DOMAIN-CONTAINING PROTEIN"/>
    <property type="match status" value="1"/>
</dbReference>
<dbReference type="InterPro" id="IPR031924">
    <property type="entry name" value="GH115"/>
</dbReference>
<dbReference type="Proteomes" id="UP000279259">
    <property type="component" value="Unassembled WGS sequence"/>
</dbReference>
<dbReference type="Gene3D" id="2.60.120.1620">
    <property type="match status" value="2"/>
</dbReference>
<dbReference type="Pfam" id="PF17829">
    <property type="entry name" value="GH115_C"/>
    <property type="match status" value="1"/>
</dbReference>
<feature type="domain" description="Gylcosyl hydrolase 115 C-terminal" evidence="1">
    <location>
        <begin position="361"/>
        <end position="403"/>
    </location>
</feature>
<evidence type="ECO:0000313" key="3">
    <source>
        <dbReference type="Proteomes" id="UP000279259"/>
    </source>
</evidence>
<evidence type="ECO:0000313" key="2">
    <source>
        <dbReference type="EMBL" id="RSH80793.1"/>
    </source>
</evidence>
<dbReference type="STRING" id="1890683.A0A427XPN8"/>
<dbReference type="OrthoDB" id="4849794at2759"/>
<dbReference type="InterPro" id="IPR042301">
    <property type="entry name" value="GH115_sf"/>
</dbReference>
<gene>
    <name evidence="2" type="ORF">EHS25_006962</name>
</gene>
<evidence type="ECO:0000259" key="1">
    <source>
        <dbReference type="Pfam" id="PF17829"/>
    </source>
</evidence>
<dbReference type="Gene3D" id="1.20.58.2150">
    <property type="match status" value="1"/>
</dbReference>
<accession>A0A427XPN8</accession>
<name>A0A427XPN8_9TREE</name>
<protein>
    <recommendedName>
        <fullName evidence="1">Gylcosyl hydrolase 115 C-terminal domain-containing protein</fullName>
    </recommendedName>
</protein>
<dbReference type="Gene3D" id="3.20.20.520">
    <property type="entry name" value="Glycosyl hydrolase family 115"/>
    <property type="match status" value="1"/>
</dbReference>
<dbReference type="EMBL" id="RSCD01000032">
    <property type="protein sequence ID" value="RSH80793.1"/>
    <property type="molecule type" value="Genomic_DNA"/>
</dbReference>
<keyword evidence="3" id="KW-1185">Reference proteome</keyword>
<organism evidence="2 3">
    <name type="scientific">Saitozyma podzolica</name>
    <dbReference type="NCBI Taxonomy" id="1890683"/>
    <lineage>
        <taxon>Eukaryota</taxon>
        <taxon>Fungi</taxon>
        <taxon>Dikarya</taxon>
        <taxon>Basidiomycota</taxon>
        <taxon>Agaricomycotina</taxon>
        <taxon>Tremellomycetes</taxon>
        <taxon>Tremellales</taxon>
        <taxon>Trimorphomycetaceae</taxon>
        <taxon>Saitozyma</taxon>
    </lineage>
</organism>
<proteinExistence type="predicted"/>
<reference evidence="2 3" key="1">
    <citation type="submission" date="2018-11" db="EMBL/GenBank/DDBJ databases">
        <title>Genome sequence of Saitozyma podzolica DSM 27192.</title>
        <authorList>
            <person name="Aliyu H."/>
            <person name="Gorte O."/>
            <person name="Ochsenreither K."/>
        </authorList>
    </citation>
    <scope>NUCLEOTIDE SEQUENCE [LARGE SCALE GENOMIC DNA]</scope>
    <source>
        <strain evidence="2 3">DSM 27192</strain>
    </source>
</reference>